<proteinExistence type="predicted"/>
<organism evidence="3 4">
    <name type="scientific">Vibrio bivalvicida</name>
    <dbReference type="NCBI Taxonomy" id="1276888"/>
    <lineage>
        <taxon>Bacteria</taxon>
        <taxon>Pseudomonadati</taxon>
        <taxon>Pseudomonadota</taxon>
        <taxon>Gammaproteobacteria</taxon>
        <taxon>Vibrionales</taxon>
        <taxon>Vibrionaceae</taxon>
        <taxon>Vibrio</taxon>
        <taxon>Vibrio oreintalis group</taxon>
    </lineage>
</organism>
<gene>
    <name evidence="3" type="ORF">APB76_06875</name>
</gene>
<dbReference type="SUPFAM" id="SSF56935">
    <property type="entry name" value="Porins"/>
    <property type="match status" value="1"/>
</dbReference>
<comment type="caution">
    <text evidence="3">The sequence shown here is derived from an EMBL/GenBank/DDBJ whole genome shotgun (WGS) entry which is preliminary data.</text>
</comment>
<evidence type="ECO:0000256" key="1">
    <source>
        <dbReference type="SAM" id="SignalP"/>
    </source>
</evidence>
<evidence type="ECO:0000313" key="3">
    <source>
        <dbReference type="EMBL" id="OAJ95000.1"/>
    </source>
</evidence>
<dbReference type="SUPFAM" id="SSF54106">
    <property type="entry name" value="LysM domain"/>
    <property type="match status" value="1"/>
</dbReference>
<dbReference type="RefSeq" id="WP_054961004.1">
    <property type="nucleotide sequence ID" value="NZ_LLEI02000021.1"/>
</dbReference>
<dbReference type="PROSITE" id="PS51782">
    <property type="entry name" value="LYSM"/>
    <property type="match status" value="1"/>
</dbReference>
<dbReference type="SMART" id="SM00257">
    <property type="entry name" value="LysM"/>
    <property type="match status" value="1"/>
</dbReference>
<evidence type="ECO:0000313" key="4">
    <source>
        <dbReference type="Proteomes" id="UP000078406"/>
    </source>
</evidence>
<dbReference type="Proteomes" id="UP000078406">
    <property type="component" value="Unassembled WGS sequence"/>
</dbReference>
<sequence length="254" mass="28197">MTNLPYISKKTCKQSAAASLLMCALVASHSLKAEEVESWGGMSWPDKLESKAYFGDTTTLGIDAVHSWDNFNLKAGGQFHVAGETNLAPGGYHRNTFSVGVSQQFQLAQDLNLELGAGYAYRSAFVDYGLRCQLPGNITALAGYRFSFDDTEVNKNQFYTGLSIAFDHPKAWEEPNTSILKVETAIVAQQSEKSGLENKPDKPLRKLHQYTVKKGDWLIKIASKYNVSLSSILESNNFKNINLIYPGDTIYYLK</sequence>
<accession>A0A177Y2D9</accession>
<evidence type="ECO:0000259" key="2">
    <source>
        <dbReference type="PROSITE" id="PS51782"/>
    </source>
</evidence>
<feature type="domain" description="LysM" evidence="2">
    <location>
        <begin position="208"/>
        <end position="252"/>
    </location>
</feature>
<dbReference type="CDD" id="cd00118">
    <property type="entry name" value="LysM"/>
    <property type="match status" value="1"/>
</dbReference>
<dbReference type="InterPro" id="IPR036779">
    <property type="entry name" value="LysM_dom_sf"/>
</dbReference>
<dbReference type="AlphaFoldDB" id="A0A177Y2D9"/>
<dbReference type="Pfam" id="PF01476">
    <property type="entry name" value="LysM"/>
    <property type="match status" value="1"/>
</dbReference>
<protein>
    <recommendedName>
        <fullName evidence="2">LysM domain-containing protein</fullName>
    </recommendedName>
</protein>
<dbReference type="InterPro" id="IPR018392">
    <property type="entry name" value="LysM"/>
</dbReference>
<name>A0A177Y2D9_9VIBR</name>
<dbReference type="EMBL" id="LLEI02000021">
    <property type="protein sequence ID" value="OAJ95000.1"/>
    <property type="molecule type" value="Genomic_DNA"/>
</dbReference>
<dbReference type="Gene3D" id="3.10.350.10">
    <property type="entry name" value="LysM domain"/>
    <property type="match status" value="1"/>
</dbReference>
<feature type="signal peptide" evidence="1">
    <location>
        <begin position="1"/>
        <end position="33"/>
    </location>
</feature>
<reference evidence="3 4" key="1">
    <citation type="journal article" date="2016" name="Syst. Appl. Microbiol.">
        <title>Vibrio bivalvicida sp. nov., a novel larval pathogen for bivalve molluscs reared in a hatchery.</title>
        <authorList>
            <person name="Dubert J."/>
            <person name="Romalde J.L."/>
            <person name="Prado S."/>
            <person name="Barja J.L."/>
        </authorList>
    </citation>
    <scope>NUCLEOTIDE SEQUENCE [LARGE SCALE GENOMIC DNA]</scope>
    <source>
        <strain evidence="3 4">605</strain>
    </source>
</reference>
<keyword evidence="1" id="KW-0732">Signal</keyword>
<feature type="chain" id="PRO_5008079394" description="LysM domain-containing protein" evidence="1">
    <location>
        <begin position="34"/>
        <end position="254"/>
    </location>
</feature>